<dbReference type="InterPro" id="IPR006982">
    <property type="entry name" value="Glu_synth_centr_N"/>
</dbReference>
<dbReference type="RefSeq" id="WP_394397992.1">
    <property type="nucleotide sequence ID" value="NZ_JBIGHW010000006.1"/>
</dbReference>
<evidence type="ECO:0000256" key="4">
    <source>
        <dbReference type="ARBA" id="ARBA00022605"/>
    </source>
</evidence>
<evidence type="ECO:0000256" key="12">
    <source>
        <dbReference type="ARBA" id="ARBA00023164"/>
    </source>
</evidence>
<keyword evidence="5" id="KW-0285">Flavoprotein</keyword>
<dbReference type="Pfam" id="PF04898">
    <property type="entry name" value="Glu_syn_central"/>
    <property type="match status" value="1"/>
</dbReference>
<dbReference type="EMBL" id="JBIGHW010000006">
    <property type="protein sequence ID" value="MFG6441592.1"/>
    <property type="molecule type" value="Genomic_DNA"/>
</dbReference>
<evidence type="ECO:0000256" key="6">
    <source>
        <dbReference type="ARBA" id="ARBA00022643"/>
    </source>
</evidence>
<dbReference type="CDD" id="cd00982">
    <property type="entry name" value="gltB_C"/>
    <property type="match status" value="1"/>
</dbReference>
<dbReference type="PROSITE" id="PS51278">
    <property type="entry name" value="GATASE_TYPE_2"/>
    <property type="match status" value="1"/>
</dbReference>
<evidence type="ECO:0000313" key="17">
    <source>
        <dbReference type="Proteomes" id="UP001606301"/>
    </source>
</evidence>
<dbReference type="Pfam" id="PF01645">
    <property type="entry name" value="Glu_synthase"/>
    <property type="match status" value="1"/>
</dbReference>
<accession>A0ABW7FJT2</accession>
<dbReference type="InterPro" id="IPR017932">
    <property type="entry name" value="GATase_2_dom"/>
</dbReference>
<keyword evidence="6" id="KW-0288">FMN</keyword>
<gene>
    <name evidence="16" type="ORF">ACG0Z3_12975</name>
</gene>
<keyword evidence="12" id="KW-0314">Glutamate biosynthesis</keyword>
<dbReference type="SUPFAM" id="SSF69336">
    <property type="entry name" value="Alpha subunit of glutamate synthase, C-terminal domain"/>
    <property type="match status" value="1"/>
</dbReference>
<organism evidence="16 17">
    <name type="scientific">Pelomonas margarita</name>
    <dbReference type="NCBI Taxonomy" id="3299031"/>
    <lineage>
        <taxon>Bacteria</taxon>
        <taxon>Pseudomonadati</taxon>
        <taxon>Pseudomonadota</taxon>
        <taxon>Betaproteobacteria</taxon>
        <taxon>Burkholderiales</taxon>
        <taxon>Sphaerotilaceae</taxon>
        <taxon>Roseateles</taxon>
    </lineage>
</organism>
<dbReference type="Gene3D" id="3.20.20.70">
    <property type="entry name" value="Aldolase class I"/>
    <property type="match status" value="2"/>
</dbReference>
<evidence type="ECO:0000256" key="1">
    <source>
        <dbReference type="ARBA" id="ARBA00001917"/>
    </source>
</evidence>
<dbReference type="CDD" id="cd02808">
    <property type="entry name" value="GltS_FMN"/>
    <property type="match status" value="1"/>
</dbReference>
<keyword evidence="7" id="KW-0479">Metal-binding</keyword>
<evidence type="ECO:0000256" key="3">
    <source>
        <dbReference type="ARBA" id="ARBA00009716"/>
    </source>
</evidence>
<proteinExistence type="inferred from homology"/>
<dbReference type="CDD" id="cd00713">
    <property type="entry name" value="GltS"/>
    <property type="match status" value="1"/>
</dbReference>
<dbReference type="SUPFAM" id="SSF56235">
    <property type="entry name" value="N-terminal nucleophile aminohydrolases (Ntn hydrolases)"/>
    <property type="match status" value="1"/>
</dbReference>
<name>A0ABW7FJT2_9BURK</name>
<comment type="cofactor">
    <cofactor evidence="1">
        <name>FMN</name>
        <dbReference type="ChEBI" id="CHEBI:58210"/>
    </cofactor>
</comment>
<evidence type="ECO:0000256" key="9">
    <source>
        <dbReference type="ARBA" id="ARBA00023002"/>
    </source>
</evidence>
<evidence type="ECO:0000256" key="10">
    <source>
        <dbReference type="ARBA" id="ARBA00023004"/>
    </source>
</evidence>
<evidence type="ECO:0000256" key="13">
    <source>
        <dbReference type="ARBA" id="ARBA00023291"/>
    </source>
</evidence>
<dbReference type="Gene3D" id="3.60.20.10">
    <property type="entry name" value="Glutamine Phosphoribosylpyrophosphate, subunit 1, domain 1"/>
    <property type="match status" value="1"/>
</dbReference>
<comment type="pathway">
    <text evidence="14">Amino-acid biosynthesis.</text>
</comment>
<comment type="caution">
    <text evidence="16">The sequence shown here is derived from an EMBL/GenBank/DDBJ whole genome shotgun (WGS) entry which is preliminary data.</text>
</comment>
<sequence length="1585" mass="173889">MSHAAQIQSELQDLAEHGLYRPANEKDACGLGFVAHIKGQKAHNIVQQGLKILENLDHRGAVGADALMGDGAGILIQIPDEYYREEMAKQGITLPPPGEYGVGMIFLPKEAASRLACEQELARAIKAEGQVLLGWRDVPVDRDMPMSPTVREKEPVIRQIFIGRGPDIIVPDALERKLYVIRKTASSAIQALKLTHSREYYVPSMSCRTVIYKGLLLADQVGKYYQDLADPRVVSAIALVHQRFSTNTFPEWPLAHPYRMVCHNGEINTVKGNFNWMRAREGVMKSPVLGDDLQKLYPISFEHQSDTATFDNAIELLTMSGYPLAHAAMMMIPEAWEQHEGMDERRRAFYEYHAAMMEPWDGPAAMAFTDGRQVCAALDRNGLRPARYCITDDDLVVMASESGVLPIPESKIVKKWRLQPGKMFLIDLEQGRIVDDEELKNQYANARPYRQWIENVRVKLDDIAVPETARPGFATSLLNRQQAFGTTQEDIKFLLAPMAANGEEGIGSMGNDSPLAVLSGKNKPLYNYFKQLFAQVTNPPIDPIRENIVMSLNSFIGPKPNLLDINAVNPPMRLEVSQPVLDFDDMARLRHIEGPTNGKFKSCELDITYPREWGREGVEAQLASLCASAVDAIKGGHNILIITDRNVSADRIAIPALLALSAVHHHLVREGLRTTAGLVVETGTAREVHHFAVLAGYGAEAVHPYLALETLEAMGDELPAKLTAEQARYNYIKAVGKGLSKIMSKMGISTYMSYCGAQIFEAIGLKADFVEKYFRGTATQVGGIGVFEVAEEAIRMHEGAFGDDPLLETMLETGGEYAWRSRGEEHMWTPDAIAKLQHSSRSGKFETYKDYAQLINDQSKRHMTLRGLFEFKFDPSKAVPLEEVESAAEIVKRFATGAMSLGSISTEAHATLAVAMNRIGGKSNTGEGGEDPARYRNELKGIKIVGGAKIGDVLGHKIMEADYELKEGDSLRSKIKQVASGRFGVTTEYLVSADQIQIKMAQGAKPGEGGQLPGGKVSEYIGFLRHSVPGVGLISPPPHHDIYSIEDLAQLIHDLKNVNPKADVSVKLVSEVGVGTIATGVTKCKADHIVIAGHDGGTGASPWSSIKHCGTPWELGLAETQQTLVVNRLRGRVRVQTDGQLKTGRDVVIGALLGADEFGFATAPLVAEGCIMMRKCHLNTCPVGVATQDPVLRKKFTGRPEHVVNFFFFVAEEARQIMAQLGVRKFDELIGRSDWLDTKKAISHWKAKGLDFARIFHRPNVPADVARIHNDVQDHGLDRALDVKLIEKCLPAFEKGEKVQFMQEVTNVRRSVGARLSGELIRRKPEGLPDHTIFIQMEGTGGQSFGAFLAQGISFYLIGDANDYTGKGLSGGRVVVRPSIDFRGDATKNIIVGNTALIGATRGEAFFRGVAGERFAVRLSGATAVVEGTGDHGCEYMTGGTVAVLGKTGRNFAAGMSGGITYVYDEDGHFAKRCNTSMVTLEKLQTAAEQEAGVDKAIWHRVKGVDGVDREAQTDEAILKKLLEDHHRWTGSQRARDILDHWAESRTKFIKVFPNEYRRALGELNAAKEAATTIAQAKAPAAAKV</sequence>
<comment type="similarity">
    <text evidence="3">Belongs to the glutamate synthase family.</text>
</comment>
<reference evidence="16 17" key="1">
    <citation type="submission" date="2024-08" db="EMBL/GenBank/DDBJ databases">
        <authorList>
            <person name="Lu H."/>
        </authorList>
    </citation>
    <scope>NUCLEOTIDE SEQUENCE [LARGE SCALE GENOMIC DNA]</scope>
    <source>
        <strain evidence="16 17">LKC17W</strain>
    </source>
</reference>
<dbReference type="PANTHER" id="PTHR11938:SF133">
    <property type="entry name" value="GLUTAMATE SYNTHASE (NADH)"/>
    <property type="match status" value="1"/>
</dbReference>
<evidence type="ECO:0000313" key="16">
    <source>
        <dbReference type="EMBL" id="MFG6441592.1"/>
    </source>
</evidence>
<evidence type="ECO:0000256" key="7">
    <source>
        <dbReference type="ARBA" id="ARBA00022723"/>
    </source>
</evidence>
<dbReference type="InterPro" id="IPR050711">
    <property type="entry name" value="ET-N_metabolism_enzyme"/>
</dbReference>
<evidence type="ECO:0000256" key="14">
    <source>
        <dbReference type="ARBA" id="ARBA00029440"/>
    </source>
</evidence>
<dbReference type="InterPro" id="IPR013785">
    <property type="entry name" value="Aldolase_TIM"/>
</dbReference>
<comment type="cofactor">
    <cofactor evidence="2">
        <name>[3Fe-4S] cluster</name>
        <dbReference type="ChEBI" id="CHEBI:21137"/>
    </cofactor>
</comment>
<protein>
    <submittedName>
        <fullName evidence="16">Glutamate synthase-related protein</fullName>
    </submittedName>
</protein>
<evidence type="ECO:0000256" key="5">
    <source>
        <dbReference type="ARBA" id="ARBA00022630"/>
    </source>
</evidence>
<keyword evidence="17" id="KW-1185">Reference proteome</keyword>
<dbReference type="InterPro" id="IPR002932">
    <property type="entry name" value="Glu_synthdom"/>
</dbReference>
<keyword evidence="10" id="KW-0408">Iron</keyword>
<dbReference type="Pfam" id="PF00310">
    <property type="entry name" value="GATase_2"/>
    <property type="match status" value="1"/>
</dbReference>
<keyword evidence="8" id="KW-0315">Glutamine amidotransferase</keyword>
<dbReference type="InterPro" id="IPR029055">
    <property type="entry name" value="Ntn_hydrolases_N"/>
</dbReference>
<keyword evidence="13" id="KW-0003">3Fe-4S</keyword>
<feature type="domain" description="Glutamine amidotransferase type-2" evidence="15">
    <location>
        <begin position="29"/>
        <end position="429"/>
    </location>
</feature>
<evidence type="ECO:0000256" key="2">
    <source>
        <dbReference type="ARBA" id="ARBA00001927"/>
    </source>
</evidence>
<evidence type="ECO:0000256" key="11">
    <source>
        <dbReference type="ARBA" id="ARBA00023014"/>
    </source>
</evidence>
<dbReference type="InterPro" id="IPR036485">
    <property type="entry name" value="Glu_synth_asu_C_sf"/>
</dbReference>
<evidence type="ECO:0000259" key="15">
    <source>
        <dbReference type="PROSITE" id="PS51278"/>
    </source>
</evidence>
<dbReference type="SUPFAM" id="SSF51395">
    <property type="entry name" value="FMN-linked oxidoreductases"/>
    <property type="match status" value="1"/>
</dbReference>
<dbReference type="Proteomes" id="UP001606301">
    <property type="component" value="Unassembled WGS sequence"/>
</dbReference>
<keyword evidence="9" id="KW-0560">Oxidoreductase</keyword>
<dbReference type="PANTHER" id="PTHR11938">
    <property type="entry name" value="FAD NADPH DEHYDROGENASE/OXIDOREDUCTASE"/>
    <property type="match status" value="1"/>
</dbReference>
<evidence type="ECO:0000256" key="8">
    <source>
        <dbReference type="ARBA" id="ARBA00022962"/>
    </source>
</evidence>
<dbReference type="Pfam" id="PF01493">
    <property type="entry name" value="GXGXG"/>
    <property type="match status" value="1"/>
</dbReference>
<dbReference type="Gene3D" id="2.160.20.60">
    <property type="entry name" value="Glutamate synthase, alpha subunit, C-terminal domain"/>
    <property type="match status" value="1"/>
</dbReference>
<keyword evidence="11" id="KW-0411">Iron-sulfur</keyword>
<keyword evidence="4" id="KW-0028">Amino-acid biosynthesis</keyword>
<dbReference type="InterPro" id="IPR002489">
    <property type="entry name" value="Glu_synth_asu_C"/>
</dbReference>